<evidence type="ECO:0000313" key="3">
    <source>
        <dbReference type="Proteomes" id="UP000059680"/>
    </source>
</evidence>
<keyword evidence="3" id="KW-1185">Reference proteome</keyword>
<dbReference type="AlphaFoldDB" id="A0A0P0WVI1"/>
<feature type="compositionally biased region" description="Low complexity" evidence="1">
    <location>
        <begin position="200"/>
        <end position="213"/>
    </location>
</feature>
<feature type="compositionally biased region" description="Basic and acidic residues" evidence="1">
    <location>
        <begin position="137"/>
        <end position="146"/>
    </location>
</feature>
<feature type="region of interest" description="Disordered" evidence="1">
    <location>
        <begin position="137"/>
        <end position="213"/>
    </location>
</feature>
<feature type="compositionally biased region" description="Low complexity" evidence="1">
    <location>
        <begin position="300"/>
        <end position="312"/>
    </location>
</feature>
<protein>
    <submittedName>
        <fullName evidence="2">Os06g0267450 protein</fullName>
    </submittedName>
</protein>
<reference evidence="3" key="1">
    <citation type="journal article" date="2005" name="Nature">
        <title>The map-based sequence of the rice genome.</title>
        <authorList>
            <consortium name="International rice genome sequencing project (IRGSP)"/>
            <person name="Matsumoto T."/>
            <person name="Wu J."/>
            <person name="Kanamori H."/>
            <person name="Katayose Y."/>
            <person name="Fujisawa M."/>
            <person name="Namiki N."/>
            <person name="Mizuno H."/>
            <person name="Yamamoto K."/>
            <person name="Antonio B.A."/>
            <person name="Baba T."/>
            <person name="Sakata K."/>
            <person name="Nagamura Y."/>
            <person name="Aoki H."/>
            <person name="Arikawa K."/>
            <person name="Arita K."/>
            <person name="Bito T."/>
            <person name="Chiden Y."/>
            <person name="Fujitsuka N."/>
            <person name="Fukunaka R."/>
            <person name="Hamada M."/>
            <person name="Harada C."/>
            <person name="Hayashi A."/>
            <person name="Hijishita S."/>
            <person name="Honda M."/>
            <person name="Hosokawa S."/>
            <person name="Ichikawa Y."/>
            <person name="Idonuma A."/>
            <person name="Iijima M."/>
            <person name="Ikeda M."/>
            <person name="Ikeno M."/>
            <person name="Ito K."/>
            <person name="Ito S."/>
            <person name="Ito T."/>
            <person name="Ito Y."/>
            <person name="Ito Y."/>
            <person name="Iwabuchi A."/>
            <person name="Kamiya K."/>
            <person name="Karasawa W."/>
            <person name="Kurita K."/>
            <person name="Katagiri S."/>
            <person name="Kikuta A."/>
            <person name="Kobayashi H."/>
            <person name="Kobayashi N."/>
            <person name="Machita K."/>
            <person name="Maehara T."/>
            <person name="Masukawa M."/>
            <person name="Mizubayashi T."/>
            <person name="Mukai Y."/>
            <person name="Nagasaki H."/>
            <person name="Nagata Y."/>
            <person name="Naito S."/>
            <person name="Nakashima M."/>
            <person name="Nakama Y."/>
            <person name="Nakamichi Y."/>
            <person name="Nakamura M."/>
            <person name="Meguro A."/>
            <person name="Negishi M."/>
            <person name="Ohta I."/>
            <person name="Ohta T."/>
            <person name="Okamoto M."/>
            <person name="Ono N."/>
            <person name="Saji S."/>
            <person name="Sakaguchi M."/>
            <person name="Sakai K."/>
            <person name="Shibata M."/>
            <person name="Shimokawa T."/>
            <person name="Song J."/>
            <person name="Takazaki Y."/>
            <person name="Terasawa K."/>
            <person name="Tsugane M."/>
            <person name="Tsuji K."/>
            <person name="Ueda S."/>
            <person name="Waki K."/>
            <person name="Yamagata H."/>
            <person name="Yamamoto M."/>
            <person name="Yamamoto S."/>
            <person name="Yamane H."/>
            <person name="Yoshiki S."/>
            <person name="Yoshihara R."/>
            <person name="Yukawa K."/>
            <person name="Zhong H."/>
            <person name="Yano M."/>
            <person name="Yuan Q."/>
            <person name="Ouyang S."/>
            <person name="Liu J."/>
            <person name="Jones K.M."/>
            <person name="Gansberger K."/>
            <person name="Moffat K."/>
            <person name="Hill J."/>
            <person name="Bera J."/>
            <person name="Fadrosh D."/>
            <person name="Jin S."/>
            <person name="Johri S."/>
            <person name="Kim M."/>
            <person name="Overton L."/>
            <person name="Reardon M."/>
            <person name="Tsitrin T."/>
            <person name="Vuong H."/>
            <person name="Weaver B."/>
            <person name="Ciecko A."/>
            <person name="Tallon L."/>
            <person name="Jackson J."/>
            <person name="Pai G."/>
            <person name="Aken S.V."/>
            <person name="Utterback T."/>
            <person name="Reidmuller S."/>
            <person name="Feldblyum T."/>
            <person name="Hsiao J."/>
            <person name="Zismann V."/>
            <person name="Iobst S."/>
            <person name="de Vazeille A.R."/>
            <person name="Buell C.R."/>
            <person name="Ying K."/>
            <person name="Li Y."/>
            <person name="Lu T."/>
            <person name="Huang Y."/>
            <person name="Zhao Q."/>
            <person name="Feng Q."/>
            <person name="Zhang L."/>
            <person name="Zhu J."/>
            <person name="Weng Q."/>
            <person name="Mu J."/>
            <person name="Lu Y."/>
            <person name="Fan D."/>
            <person name="Liu Y."/>
            <person name="Guan J."/>
            <person name="Zhang Y."/>
            <person name="Yu S."/>
            <person name="Liu X."/>
            <person name="Zhang Y."/>
            <person name="Hong G."/>
            <person name="Han B."/>
            <person name="Choisne N."/>
            <person name="Demange N."/>
            <person name="Orjeda G."/>
            <person name="Samain S."/>
            <person name="Cattolico L."/>
            <person name="Pelletier E."/>
            <person name="Couloux A."/>
            <person name="Segurens B."/>
            <person name="Wincker P."/>
            <person name="D'Hont A."/>
            <person name="Scarpelli C."/>
            <person name="Weissenbach J."/>
            <person name="Salanoubat M."/>
            <person name="Quetier F."/>
            <person name="Yu Y."/>
            <person name="Kim H.R."/>
            <person name="Rambo T."/>
            <person name="Currie J."/>
            <person name="Collura K."/>
            <person name="Luo M."/>
            <person name="Yang T."/>
            <person name="Ammiraju J.S.S."/>
            <person name="Engler F."/>
            <person name="Soderlund C."/>
            <person name="Wing R.A."/>
            <person name="Palmer L.E."/>
            <person name="de la Bastide M."/>
            <person name="Spiegel L."/>
            <person name="Nascimento L."/>
            <person name="Zutavern T."/>
            <person name="O'Shaughnessy A."/>
            <person name="Dike S."/>
            <person name="Dedhia N."/>
            <person name="Preston R."/>
            <person name="Balija V."/>
            <person name="McCombie W.R."/>
            <person name="Chow T."/>
            <person name="Chen H."/>
            <person name="Chung M."/>
            <person name="Chen C."/>
            <person name="Shaw J."/>
            <person name="Wu H."/>
            <person name="Hsiao K."/>
            <person name="Chao Y."/>
            <person name="Chu M."/>
            <person name="Cheng C."/>
            <person name="Hour A."/>
            <person name="Lee P."/>
            <person name="Lin S."/>
            <person name="Lin Y."/>
            <person name="Liou J."/>
            <person name="Liu S."/>
            <person name="Hsing Y."/>
            <person name="Raghuvanshi S."/>
            <person name="Mohanty A."/>
            <person name="Bharti A.K."/>
            <person name="Gaur A."/>
            <person name="Gupta V."/>
            <person name="Kumar D."/>
            <person name="Ravi V."/>
            <person name="Vij S."/>
            <person name="Kapur A."/>
            <person name="Khurana P."/>
            <person name="Khurana P."/>
            <person name="Khurana J.P."/>
            <person name="Tyagi A.K."/>
            <person name="Gaikwad K."/>
            <person name="Singh A."/>
            <person name="Dalal V."/>
            <person name="Srivastava S."/>
            <person name="Dixit A."/>
            <person name="Pal A.K."/>
            <person name="Ghazi I.A."/>
            <person name="Yadav M."/>
            <person name="Pandit A."/>
            <person name="Bhargava A."/>
            <person name="Sureshbabu K."/>
            <person name="Batra K."/>
            <person name="Sharma T.R."/>
            <person name="Mohapatra T."/>
            <person name="Singh N.K."/>
            <person name="Messing J."/>
            <person name="Nelson A.B."/>
            <person name="Fuks G."/>
            <person name="Kavchok S."/>
            <person name="Keizer G."/>
            <person name="Linton E."/>
            <person name="Llaca V."/>
            <person name="Song R."/>
            <person name="Tanyolac B."/>
            <person name="Young S."/>
            <person name="Ho-Il K."/>
            <person name="Hahn J.H."/>
            <person name="Sangsakoo G."/>
            <person name="Vanavichit A."/>
            <person name="de Mattos Luiz.A.T."/>
            <person name="Zimmer P.D."/>
            <person name="Malone G."/>
            <person name="Dellagostin O."/>
            <person name="de Oliveira A.C."/>
            <person name="Bevan M."/>
            <person name="Bancroft I."/>
            <person name="Minx P."/>
            <person name="Cordum H."/>
            <person name="Wilson R."/>
            <person name="Cheng Z."/>
            <person name="Jin W."/>
            <person name="Jiang J."/>
            <person name="Leong S.A."/>
            <person name="Iwama H."/>
            <person name="Gojobori T."/>
            <person name="Itoh T."/>
            <person name="Niimura Y."/>
            <person name="Fujii Y."/>
            <person name="Habara T."/>
            <person name="Sakai H."/>
            <person name="Sato Y."/>
            <person name="Wilson G."/>
            <person name="Kumar K."/>
            <person name="McCouch S."/>
            <person name="Juretic N."/>
            <person name="Hoen D."/>
            <person name="Wright S."/>
            <person name="Bruskiewich R."/>
            <person name="Bureau T."/>
            <person name="Miyao A."/>
            <person name="Hirochika H."/>
            <person name="Nishikawa T."/>
            <person name="Kadowaki K."/>
            <person name="Sugiura M."/>
            <person name="Burr B."/>
            <person name="Sasaki T."/>
        </authorList>
    </citation>
    <scope>NUCLEOTIDE SEQUENCE [LARGE SCALE GENOMIC DNA]</scope>
    <source>
        <strain evidence="3">cv. Nipponbare</strain>
    </source>
</reference>
<proteinExistence type="predicted"/>
<feature type="region of interest" description="Disordered" evidence="1">
    <location>
        <begin position="238"/>
        <end position="334"/>
    </location>
</feature>
<evidence type="ECO:0000313" key="2">
    <source>
        <dbReference type="EMBL" id="BAS97160.1"/>
    </source>
</evidence>
<reference evidence="2 3" key="2">
    <citation type="journal article" date="2013" name="Plant Cell Physiol.">
        <title>Rice Annotation Project Database (RAP-DB): an integrative and interactive database for rice genomics.</title>
        <authorList>
            <person name="Sakai H."/>
            <person name="Lee S.S."/>
            <person name="Tanaka T."/>
            <person name="Numa H."/>
            <person name="Kim J."/>
            <person name="Kawahara Y."/>
            <person name="Wakimoto H."/>
            <person name="Yang C.C."/>
            <person name="Iwamoto M."/>
            <person name="Abe T."/>
            <person name="Yamada Y."/>
            <person name="Muto A."/>
            <person name="Inokuchi H."/>
            <person name="Ikemura T."/>
            <person name="Matsumoto T."/>
            <person name="Sasaki T."/>
            <person name="Itoh T."/>
        </authorList>
    </citation>
    <scope>NUCLEOTIDE SEQUENCE [LARGE SCALE GENOMIC DNA]</scope>
    <source>
        <strain evidence="3">cv. Nipponbare</strain>
    </source>
</reference>
<feature type="compositionally biased region" description="Basic and acidic residues" evidence="1">
    <location>
        <begin position="247"/>
        <end position="262"/>
    </location>
</feature>
<gene>
    <name evidence="2" type="ordered locus">Os06g0267450</name>
    <name evidence="2" type="ORF">OSNPB_060267450</name>
</gene>
<accession>A0A0P0WVI1</accession>
<feature type="compositionally biased region" description="Basic and acidic residues" evidence="1">
    <location>
        <begin position="166"/>
        <end position="198"/>
    </location>
</feature>
<dbReference type="Gramene" id="Os06t0267450-00">
    <property type="protein sequence ID" value="Os06t0267450-00"/>
    <property type="gene ID" value="Os06g0267450"/>
</dbReference>
<evidence type="ECO:0000256" key="1">
    <source>
        <dbReference type="SAM" id="MobiDB-lite"/>
    </source>
</evidence>
<dbReference type="PaxDb" id="39947-A0A0P0WVI1"/>
<feature type="compositionally biased region" description="Basic and acidic residues" evidence="1">
    <location>
        <begin position="314"/>
        <end position="328"/>
    </location>
</feature>
<feature type="non-terminal residue" evidence="2">
    <location>
        <position position="334"/>
    </location>
</feature>
<dbReference type="EMBL" id="AP014962">
    <property type="protein sequence ID" value="BAS97160.1"/>
    <property type="molecule type" value="Genomic_DNA"/>
</dbReference>
<dbReference type="InParanoid" id="A0A0P0WVI1"/>
<sequence>MSHLCLHFRHFCWVLDELGHCSFYRLVDCVRACREHLVAMVVAAVGHGEKVVHEVTGLAVAVVVVVVPAARLVVTEHHLENLVELGRRPLRPRVEPRRPVHPPEPREHVAHCDRPQQVGELPHRLADLRRLDAAELLPERRPRHDGVGQADDELGQVDDASASAARRADPVHERRDLLLPEGAERVDPPRAEEVHDGDAAEAAPPLAVGAERDVPAAVQRAPRRVLLRPAAEHVVLVPEHGLRHGRRGDDERAHGAEPELEQRAVPPRELAQRPVVPPAAELVEVADDRQRRRRRDRRATTATVRAARSQVAPNRDDQARRQEEKADEQAGVEL</sequence>
<organism evidence="2 3">
    <name type="scientific">Oryza sativa subsp. japonica</name>
    <name type="common">Rice</name>
    <dbReference type="NCBI Taxonomy" id="39947"/>
    <lineage>
        <taxon>Eukaryota</taxon>
        <taxon>Viridiplantae</taxon>
        <taxon>Streptophyta</taxon>
        <taxon>Embryophyta</taxon>
        <taxon>Tracheophyta</taxon>
        <taxon>Spermatophyta</taxon>
        <taxon>Magnoliopsida</taxon>
        <taxon>Liliopsida</taxon>
        <taxon>Poales</taxon>
        <taxon>Poaceae</taxon>
        <taxon>BOP clade</taxon>
        <taxon>Oryzoideae</taxon>
        <taxon>Oryzeae</taxon>
        <taxon>Oryzinae</taxon>
        <taxon>Oryza</taxon>
        <taxon>Oryza sativa</taxon>
    </lineage>
</organism>
<dbReference type="FunCoup" id="A0A0P0WVI1">
    <property type="interactions" value="11"/>
</dbReference>
<dbReference type="Proteomes" id="UP000059680">
    <property type="component" value="Chromosome 6"/>
</dbReference>
<name>A0A0P0WVI1_ORYSJ</name>
<reference evidence="2 3" key="3">
    <citation type="journal article" date="2013" name="Rice">
        <title>Improvement of the Oryza sativa Nipponbare reference genome using next generation sequence and optical map data.</title>
        <authorList>
            <person name="Kawahara Y."/>
            <person name="de la Bastide M."/>
            <person name="Hamilton J.P."/>
            <person name="Kanamori H."/>
            <person name="McCombie W.R."/>
            <person name="Ouyang S."/>
            <person name="Schwartz D.C."/>
            <person name="Tanaka T."/>
            <person name="Wu J."/>
            <person name="Zhou S."/>
            <person name="Childs K.L."/>
            <person name="Davidson R.M."/>
            <person name="Lin H."/>
            <person name="Quesada-Ocampo L."/>
            <person name="Vaillancourt B."/>
            <person name="Sakai H."/>
            <person name="Lee S.S."/>
            <person name="Kim J."/>
            <person name="Numa H."/>
            <person name="Itoh T."/>
            <person name="Buell C.R."/>
            <person name="Matsumoto T."/>
        </authorList>
    </citation>
    <scope>NUCLEOTIDE SEQUENCE [LARGE SCALE GENOMIC DNA]</scope>
    <source>
        <strain evidence="3">cv. Nipponbare</strain>
    </source>
</reference>
<dbReference type="eggNOG" id="ENOG502R5KS">
    <property type="taxonomic scope" value="Eukaryota"/>
</dbReference>